<feature type="compositionally biased region" description="Polar residues" evidence="1">
    <location>
        <begin position="1197"/>
        <end position="1235"/>
    </location>
</feature>
<feature type="compositionally biased region" description="Polar residues" evidence="1">
    <location>
        <begin position="625"/>
        <end position="634"/>
    </location>
</feature>
<reference evidence="2 3" key="1">
    <citation type="submission" date="2013-07" db="EMBL/GenBank/DDBJ databases">
        <title>The Genome Sequence of Cryptococcus heveanensis BCC8398.</title>
        <authorList>
            <consortium name="The Broad Institute Genome Sequencing Platform"/>
            <person name="Cuomo C."/>
            <person name="Litvintseva A."/>
            <person name="Chen Y."/>
            <person name="Heitman J."/>
            <person name="Sun S."/>
            <person name="Springer D."/>
            <person name="Dromer F."/>
            <person name="Young S.K."/>
            <person name="Zeng Q."/>
            <person name="Gargeya S."/>
            <person name="Fitzgerald M."/>
            <person name="Abouelleil A."/>
            <person name="Alvarado L."/>
            <person name="Berlin A.M."/>
            <person name="Chapman S.B."/>
            <person name="Dewar J."/>
            <person name="Goldberg J."/>
            <person name="Griggs A."/>
            <person name="Gujja S."/>
            <person name="Hansen M."/>
            <person name="Howarth C."/>
            <person name="Imamovic A."/>
            <person name="Larimer J."/>
            <person name="McCowan C."/>
            <person name="Murphy C."/>
            <person name="Pearson M."/>
            <person name="Priest M."/>
            <person name="Roberts A."/>
            <person name="Saif S."/>
            <person name="Shea T."/>
            <person name="Sykes S."/>
            <person name="Wortman J."/>
            <person name="Nusbaum C."/>
            <person name="Birren B."/>
        </authorList>
    </citation>
    <scope>NUCLEOTIDE SEQUENCE [LARGE SCALE GENOMIC DNA]</scope>
    <source>
        <strain evidence="2 3">BCC8398</strain>
    </source>
</reference>
<feature type="compositionally biased region" description="Pro residues" evidence="1">
    <location>
        <begin position="560"/>
        <end position="570"/>
    </location>
</feature>
<dbReference type="OrthoDB" id="2596052at2759"/>
<feature type="region of interest" description="Disordered" evidence="1">
    <location>
        <begin position="466"/>
        <end position="499"/>
    </location>
</feature>
<feature type="compositionally biased region" description="Polar residues" evidence="1">
    <location>
        <begin position="704"/>
        <end position="738"/>
    </location>
</feature>
<dbReference type="Proteomes" id="UP000092666">
    <property type="component" value="Unassembled WGS sequence"/>
</dbReference>
<gene>
    <name evidence="2" type="ORF">I316_06482</name>
</gene>
<evidence type="ECO:0000313" key="3">
    <source>
        <dbReference type="Proteomes" id="UP000092666"/>
    </source>
</evidence>
<protein>
    <recommendedName>
        <fullName evidence="4">TFIIB-type domain-containing protein</fullName>
    </recommendedName>
</protein>
<dbReference type="AlphaFoldDB" id="A0A1B9GLE7"/>
<feature type="compositionally biased region" description="Polar residues" evidence="1">
    <location>
        <begin position="1018"/>
        <end position="1031"/>
    </location>
</feature>
<feature type="compositionally biased region" description="Acidic residues" evidence="1">
    <location>
        <begin position="981"/>
        <end position="1010"/>
    </location>
</feature>
<accession>A0A1B9GLE7</accession>
<feature type="region of interest" description="Disordered" evidence="1">
    <location>
        <begin position="975"/>
        <end position="1035"/>
    </location>
</feature>
<feature type="compositionally biased region" description="Polar residues" evidence="1">
    <location>
        <begin position="644"/>
        <end position="654"/>
    </location>
</feature>
<reference evidence="3" key="2">
    <citation type="submission" date="2013-12" db="EMBL/GenBank/DDBJ databases">
        <title>Evolution of pathogenesis and genome organization in the Tremellales.</title>
        <authorList>
            <person name="Cuomo C."/>
            <person name="Litvintseva A."/>
            <person name="Heitman J."/>
            <person name="Chen Y."/>
            <person name="Sun S."/>
            <person name="Springer D."/>
            <person name="Dromer F."/>
            <person name="Young S."/>
            <person name="Zeng Q."/>
            <person name="Chapman S."/>
            <person name="Gujja S."/>
            <person name="Saif S."/>
            <person name="Birren B."/>
        </authorList>
    </citation>
    <scope>NUCLEOTIDE SEQUENCE [LARGE SCALE GENOMIC DNA]</scope>
    <source>
        <strain evidence="3">BCC8398</strain>
    </source>
</reference>
<organism evidence="2 3">
    <name type="scientific">Kwoniella heveanensis BCC8398</name>
    <dbReference type="NCBI Taxonomy" id="1296120"/>
    <lineage>
        <taxon>Eukaryota</taxon>
        <taxon>Fungi</taxon>
        <taxon>Dikarya</taxon>
        <taxon>Basidiomycota</taxon>
        <taxon>Agaricomycotina</taxon>
        <taxon>Tremellomycetes</taxon>
        <taxon>Tremellales</taxon>
        <taxon>Cryptococcaceae</taxon>
        <taxon>Kwoniella</taxon>
    </lineage>
</organism>
<feature type="region of interest" description="Disordered" evidence="1">
    <location>
        <begin position="1145"/>
        <end position="1257"/>
    </location>
</feature>
<feature type="compositionally biased region" description="Low complexity" evidence="1">
    <location>
        <begin position="739"/>
        <end position="756"/>
    </location>
</feature>
<evidence type="ECO:0008006" key="4">
    <source>
        <dbReference type="Google" id="ProtNLM"/>
    </source>
</evidence>
<evidence type="ECO:0000313" key="2">
    <source>
        <dbReference type="EMBL" id="OCF31882.1"/>
    </source>
</evidence>
<name>A0A1B9GLE7_9TREE</name>
<feature type="compositionally biased region" description="Acidic residues" evidence="1">
    <location>
        <begin position="595"/>
        <end position="609"/>
    </location>
</feature>
<sequence length="1257" mass="137900">MSSHTKCKECRRQKGIDVELERDPGGNWGCPQCGVVDQTVTDHANSVSVSQVVGSIVDEDKVKQTKEGYDRAQEKFHDGIRDIFNLYLGIPSAKTAIIAAPGEGLRNGAKKWFERIRTFEQKLYARQTLVSNPNARRIKYLVAISIKLAAQESAIIILERRLEEAGIKSKRRDLPGFTKGDDRVLNPTLWDLFLRANSFAPDSFGHMDSYDYFRKLWRRYTHLVQFALNPTESVLLHVDTVMTRLRLIVELPHEERVNTLLSRPAISKGGERDWTPEDFSYFEGLDWDKVIPAAYQLFRMSEVVRLWGNQCTPMIAIALLLWAIQAVTGVVMPQYSSFQRELAAFYGKTPWGTAEKFRDLRNLLIAWSTSILDAGHSFPVLPLPSKNGIGDGIHGYNADSRRPIPEVDIAVCVAPTLIAIWPQVVRARLRGRVDVMAYEDELWLARKMIVVSAGIYHYNQEALQKQLQPQTHMSRRKGDASTPREPKSKTNKTKQRAPRISYKFKLAADAARKEIVEFEPLKRAQVKSPAELYRQQQERSRQLSVARSMSVPSSSSAAPSPGPSAIPPPQSSSNEFVPPPPEKTIEDLLASPDLSSDEDYGSNSDEEEVNAVPPPTRHTVAHANGQLQSSSQPFAFTIGPQGFNIDTQPQLQPQSQVAIRTLSEARPNADSSSDLSPSPALMARRLSVDSHAGGGSASEAEAAISQTQARIPTPQIFPTSSPTLSDSRLSTPLLSQVVTPTPSSTTASRSASAAPPKRAPRVALEDDHVGLLVREREEYIQFRLPQLYESGYVVPPACELEMWKWLRVQVKNGSMPRHVDDAYLRSIGISGDPRRMDLGEWVDSKKDVWSPVESLLRAGIRPQEIPPQHIPFSMIHLKLLLHHWNKTDLAPIGEAVQGAQFDKEIEILFNGDDADQGDIWSQMILNEKEAKSRKQGYIKSGAWNADGEKEVFVRGKQCASSGKARVVKSIARGGGLADSAAAEDGDDIGSADEEEEGTGVDGATEDDICDSDYIPSASAGQMTAGRTNPSRTVKKGISRIQQNIRQSITNSRKQMDGLEGIIRVMQSGNENDMSAAGGSVDTADPLQTRSIARTINPNFEDGREAEVDVDVDLDIDGVDWCEGMIGALNFREMGIVDEVGEIDVDDVADENENPNRGGRSSGTGGARATKTSTRKRKNAMSGPAQTSPKKPAKRSKNGQAQSRGGASTFTGIASTSPTKSRTNTDGGQDVSSVQKDSGAATESGASWAMLPPSLTNG</sequence>
<proteinExistence type="predicted"/>
<keyword evidence="3" id="KW-1185">Reference proteome</keyword>
<dbReference type="EMBL" id="KI669512">
    <property type="protein sequence ID" value="OCF31882.1"/>
    <property type="molecule type" value="Genomic_DNA"/>
</dbReference>
<evidence type="ECO:0000256" key="1">
    <source>
        <dbReference type="SAM" id="MobiDB-lite"/>
    </source>
</evidence>
<feature type="compositionally biased region" description="Low complexity" evidence="1">
    <location>
        <begin position="544"/>
        <end position="559"/>
    </location>
</feature>
<feature type="region of interest" description="Disordered" evidence="1">
    <location>
        <begin position="526"/>
        <end position="654"/>
    </location>
</feature>
<feature type="region of interest" description="Disordered" evidence="1">
    <location>
        <begin position="689"/>
        <end position="761"/>
    </location>
</feature>
<feature type="compositionally biased region" description="Basic and acidic residues" evidence="1">
    <location>
        <begin position="476"/>
        <end position="488"/>
    </location>
</feature>